<dbReference type="HOGENOM" id="CLU_1510618_0_0_1"/>
<dbReference type="EMBL" id="JH226136">
    <property type="protein sequence ID" value="EHY60386.1"/>
    <property type="molecule type" value="Genomic_DNA"/>
</dbReference>
<accession>H6C8F9</accession>
<evidence type="ECO:0000313" key="2">
    <source>
        <dbReference type="Proteomes" id="UP000007304"/>
    </source>
</evidence>
<gene>
    <name evidence="1" type="ORF">HMPREF1120_08351</name>
</gene>
<reference evidence="1" key="1">
    <citation type="submission" date="2011-07" db="EMBL/GenBank/DDBJ databases">
        <title>The Genome Sequence of Exophiala (Wangiella) dermatitidis NIH/UT8656.</title>
        <authorList>
            <consortium name="The Broad Institute Genome Sequencing Platform"/>
            <person name="Cuomo C."/>
            <person name="Wang Z."/>
            <person name="Hunicke-Smith S."/>
            <person name="Szanislo P.J."/>
            <person name="Earl A."/>
            <person name="Young S.K."/>
            <person name="Zeng Q."/>
            <person name="Gargeya S."/>
            <person name="Fitzgerald M."/>
            <person name="Haas B."/>
            <person name="Abouelleil A."/>
            <person name="Alvarado L."/>
            <person name="Arachchi H.M."/>
            <person name="Berlin A."/>
            <person name="Brown A."/>
            <person name="Chapman S.B."/>
            <person name="Chen Z."/>
            <person name="Dunbar C."/>
            <person name="Freedman E."/>
            <person name="Gearin G."/>
            <person name="Gellesch M."/>
            <person name="Goldberg J."/>
            <person name="Griggs A."/>
            <person name="Gujja S."/>
            <person name="Heiman D."/>
            <person name="Howarth C."/>
            <person name="Larson L."/>
            <person name="Lui A."/>
            <person name="MacDonald P.J.P."/>
            <person name="Montmayeur A."/>
            <person name="Murphy C."/>
            <person name="Neiman D."/>
            <person name="Pearson M."/>
            <person name="Priest M."/>
            <person name="Roberts A."/>
            <person name="Saif S."/>
            <person name="Shea T."/>
            <person name="Shenoy N."/>
            <person name="Sisk P."/>
            <person name="Stolte C."/>
            <person name="Sykes S."/>
            <person name="Wortman J."/>
            <person name="Nusbaum C."/>
            <person name="Birren B."/>
        </authorList>
    </citation>
    <scope>NUCLEOTIDE SEQUENCE</scope>
    <source>
        <strain evidence="1">NIH/UT8656</strain>
    </source>
</reference>
<name>H6C8F9_EXODN</name>
<dbReference type="GeneID" id="20312990"/>
<dbReference type="RefSeq" id="XP_009160847.1">
    <property type="nucleotide sequence ID" value="XM_009162599.1"/>
</dbReference>
<dbReference type="VEuPathDB" id="FungiDB:HMPREF1120_08351"/>
<proteinExistence type="predicted"/>
<sequence>MEGQKLQYYSTTANVVWSPLEGEFRLHQLPKRNQTQPLQLLFRFLNLNHATVPQVDAIVAASGLRLEICLRFLGFPSRRVSHRPRVVAAMTRTHRGIRVGRAVCAYSASIVIGGSISGTTQPPHLMHSSCVVRHPSDMVRVRIQILFCSANLIVKSCSDETAADSEHPAVWIAVVAPT</sequence>
<dbReference type="Proteomes" id="UP000007304">
    <property type="component" value="Unassembled WGS sequence"/>
</dbReference>
<protein>
    <submittedName>
        <fullName evidence="1">Uncharacterized protein</fullName>
    </submittedName>
</protein>
<organism evidence="1 2">
    <name type="scientific">Exophiala dermatitidis (strain ATCC 34100 / CBS 525.76 / NIH/UT8656)</name>
    <name type="common">Black yeast</name>
    <name type="synonym">Wangiella dermatitidis</name>
    <dbReference type="NCBI Taxonomy" id="858893"/>
    <lineage>
        <taxon>Eukaryota</taxon>
        <taxon>Fungi</taxon>
        <taxon>Dikarya</taxon>
        <taxon>Ascomycota</taxon>
        <taxon>Pezizomycotina</taxon>
        <taxon>Eurotiomycetes</taxon>
        <taxon>Chaetothyriomycetidae</taxon>
        <taxon>Chaetothyriales</taxon>
        <taxon>Herpotrichiellaceae</taxon>
        <taxon>Exophiala</taxon>
    </lineage>
</organism>
<evidence type="ECO:0000313" key="1">
    <source>
        <dbReference type="EMBL" id="EHY60386.1"/>
    </source>
</evidence>
<dbReference type="AlphaFoldDB" id="H6C8F9"/>
<keyword evidence="2" id="KW-1185">Reference proteome</keyword>
<dbReference type="InParanoid" id="H6C8F9"/>